<sequence length="168" mass="18275">MGSWTWRVERDLGYAMRSGLSRTRRCAMQLGMRAIALQATRQRNSGSRQQAYLELHTSVALVEEFNVGSFLGGGELGGHECEPQKVGVCAALTARSCAVLPARSVVVMQEVRGWYVRRSISTHVAHLPLPDLSLSQTRRGLVGALLLVHIGRVGCAEYNLPRCEGAAG</sequence>
<gene>
    <name evidence="1" type="ORF">FA95DRAFT_333373</name>
</gene>
<organism evidence="1 2">
    <name type="scientific">Auriscalpium vulgare</name>
    <dbReference type="NCBI Taxonomy" id="40419"/>
    <lineage>
        <taxon>Eukaryota</taxon>
        <taxon>Fungi</taxon>
        <taxon>Dikarya</taxon>
        <taxon>Basidiomycota</taxon>
        <taxon>Agaricomycotina</taxon>
        <taxon>Agaricomycetes</taxon>
        <taxon>Russulales</taxon>
        <taxon>Auriscalpiaceae</taxon>
        <taxon>Auriscalpium</taxon>
    </lineage>
</organism>
<comment type="caution">
    <text evidence="1">The sequence shown here is derived from an EMBL/GenBank/DDBJ whole genome shotgun (WGS) entry which is preliminary data.</text>
</comment>
<reference evidence="1" key="1">
    <citation type="submission" date="2021-02" db="EMBL/GenBank/DDBJ databases">
        <authorList>
            <consortium name="DOE Joint Genome Institute"/>
            <person name="Ahrendt S."/>
            <person name="Looney B.P."/>
            <person name="Miyauchi S."/>
            <person name="Morin E."/>
            <person name="Drula E."/>
            <person name="Courty P.E."/>
            <person name="Chicoki N."/>
            <person name="Fauchery L."/>
            <person name="Kohler A."/>
            <person name="Kuo A."/>
            <person name="Labutti K."/>
            <person name="Pangilinan J."/>
            <person name="Lipzen A."/>
            <person name="Riley R."/>
            <person name="Andreopoulos W."/>
            <person name="He G."/>
            <person name="Johnson J."/>
            <person name="Barry K.W."/>
            <person name="Grigoriev I.V."/>
            <person name="Nagy L."/>
            <person name="Hibbett D."/>
            <person name="Henrissat B."/>
            <person name="Matheny P.B."/>
            <person name="Labbe J."/>
            <person name="Martin F."/>
        </authorList>
    </citation>
    <scope>NUCLEOTIDE SEQUENCE</scope>
    <source>
        <strain evidence="1">FP105234-sp</strain>
    </source>
</reference>
<reference evidence="1" key="2">
    <citation type="journal article" date="2022" name="New Phytol.">
        <title>Evolutionary transition to the ectomycorrhizal habit in the genomes of a hyperdiverse lineage of mushroom-forming fungi.</title>
        <authorList>
            <person name="Looney B."/>
            <person name="Miyauchi S."/>
            <person name="Morin E."/>
            <person name="Drula E."/>
            <person name="Courty P.E."/>
            <person name="Kohler A."/>
            <person name="Kuo A."/>
            <person name="LaButti K."/>
            <person name="Pangilinan J."/>
            <person name="Lipzen A."/>
            <person name="Riley R."/>
            <person name="Andreopoulos W."/>
            <person name="He G."/>
            <person name="Johnson J."/>
            <person name="Nolan M."/>
            <person name="Tritt A."/>
            <person name="Barry K.W."/>
            <person name="Grigoriev I.V."/>
            <person name="Nagy L.G."/>
            <person name="Hibbett D."/>
            <person name="Henrissat B."/>
            <person name="Matheny P.B."/>
            <person name="Labbe J."/>
            <person name="Martin F.M."/>
        </authorList>
    </citation>
    <scope>NUCLEOTIDE SEQUENCE</scope>
    <source>
        <strain evidence="1">FP105234-sp</strain>
    </source>
</reference>
<accession>A0ACB8RJ44</accession>
<keyword evidence="2" id="KW-1185">Reference proteome</keyword>
<proteinExistence type="predicted"/>
<dbReference type="Proteomes" id="UP000814033">
    <property type="component" value="Unassembled WGS sequence"/>
</dbReference>
<evidence type="ECO:0000313" key="2">
    <source>
        <dbReference type="Proteomes" id="UP000814033"/>
    </source>
</evidence>
<dbReference type="EMBL" id="MU276000">
    <property type="protein sequence ID" value="KAI0043907.1"/>
    <property type="molecule type" value="Genomic_DNA"/>
</dbReference>
<name>A0ACB8RJ44_9AGAM</name>
<evidence type="ECO:0000313" key="1">
    <source>
        <dbReference type="EMBL" id="KAI0043907.1"/>
    </source>
</evidence>
<protein>
    <submittedName>
        <fullName evidence="1">Uncharacterized protein</fullName>
    </submittedName>
</protein>